<dbReference type="OrthoDB" id="426718at2759"/>
<dbReference type="EMBL" id="PDUG01000003">
    <property type="protein sequence ID" value="PIC39054.1"/>
    <property type="molecule type" value="Genomic_DNA"/>
</dbReference>
<dbReference type="SUPFAM" id="SSF53474">
    <property type="entry name" value="alpha/beta-Hydrolases"/>
    <property type="match status" value="1"/>
</dbReference>
<dbReference type="Gene3D" id="3.40.50.1820">
    <property type="entry name" value="alpha/beta hydrolase"/>
    <property type="match status" value="1"/>
</dbReference>
<evidence type="ECO:0000256" key="1">
    <source>
        <dbReference type="SAM" id="Phobius"/>
    </source>
</evidence>
<keyword evidence="1" id="KW-0472">Membrane</keyword>
<evidence type="ECO:0000313" key="3">
    <source>
        <dbReference type="EMBL" id="PIC39054.1"/>
    </source>
</evidence>
<keyword evidence="1" id="KW-0812">Transmembrane</keyword>
<dbReference type="CDD" id="cd00519">
    <property type="entry name" value="Lipase_3"/>
    <property type="match status" value="1"/>
</dbReference>
<comment type="caution">
    <text evidence="3">The sequence shown here is derived from an EMBL/GenBank/DDBJ whole genome shotgun (WGS) entry which is preliminary data.</text>
</comment>
<gene>
    <name evidence="3" type="primary">Cnig_chr_III.g10871</name>
    <name evidence="3" type="ORF">B9Z55_010871</name>
</gene>
<dbReference type="Pfam" id="PF01764">
    <property type="entry name" value="Lipase_3"/>
    <property type="match status" value="1"/>
</dbReference>
<keyword evidence="1" id="KW-1133">Transmembrane helix</keyword>
<dbReference type="InterPro" id="IPR029058">
    <property type="entry name" value="AB_hydrolase_fold"/>
</dbReference>
<dbReference type="Proteomes" id="UP000230233">
    <property type="component" value="Chromosome III"/>
</dbReference>
<dbReference type="AlphaFoldDB" id="A0A2G5UHN1"/>
<feature type="domain" description="Fungal lipase-type" evidence="2">
    <location>
        <begin position="147"/>
        <end position="284"/>
    </location>
</feature>
<keyword evidence="4" id="KW-1185">Reference proteome</keyword>
<dbReference type="STRING" id="1611254.A0A2G5UHN1"/>
<dbReference type="GO" id="GO:0006629">
    <property type="term" value="P:lipid metabolic process"/>
    <property type="evidence" value="ECO:0007669"/>
    <property type="project" value="InterPro"/>
</dbReference>
<proteinExistence type="predicted"/>
<accession>A0A2G5UHN1</accession>
<dbReference type="PANTHER" id="PTHR45908:SF2">
    <property type="entry name" value="FUNGAL LIPASE-LIKE DOMAIN-CONTAINING PROTEIN"/>
    <property type="match status" value="1"/>
</dbReference>
<name>A0A2G5UHN1_9PELO</name>
<dbReference type="InterPro" id="IPR002921">
    <property type="entry name" value="Fungal_lipase-type"/>
</dbReference>
<organism evidence="3 4">
    <name type="scientific">Caenorhabditis nigoni</name>
    <dbReference type="NCBI Taxonomy" id="1611254"/>
    <lineage>
        <taxon>Eukaryota</taxon>
        <taxon>Metazoa</taxon>
        <taxon>Ecdysozoa</taxon>
        <taxon>Nematoda</taxon>
        <taxon>Chromadorea</taxon>
        <taxon>Rhabditida</taxon>
        <taxon>Rhabditina</taxon>
        <taxon>Rhabditomorpha</taxon>
        <taxon>Rhabditoidea</taxon>
        <taxon>Rhabditidae</taxon>
        <taxon>Peloderinae</taxon>
        <taxon>Caenorhabditis</taxon>
    </lineage>
</organism>
<evidence type="ECO:0000313" key="4">
    <source>
        <dbReference type="Proteomes" id="UP000230233"/>
    </source>
</evidence>
<evidence type="ECO:0000259" key="2">
    <source>
        <dbReference type="Pfam" id="PF01764"/>
    </source>
</evidence>
<feature type="transmembrane region" description="Helical" evidence="1">
    <location>
        <begin position="7"/>
        <end position="32"/>
    </location>
</feature>
<sequence length="362" mass="41025">MYSIIKSFLIIVSIMVLILLLLGLLPNFFYFVHAQNCSTCVESGNIWCVESAECNDTFSSCQTQISLQLNCPTLPNPKYAYDDSFMRTQQLVLASASHCDNPQRCFDSQIPTIKVLSVRTVNCSANSEEVTCMGYTAYDVSRKIIILSFRGSKGPYQNQQMADGMASGGLLNYFGHSGKIFKLGYDYFQLLWNGGMQQDLRSLKYKYPGFELWINGHSLGGMLSWVASSYLVTSGLYKPEDIKVVAFGSPRLGDYDFSVWYTQTFPYSYHIIHRLDLIPRVPVIDPHTNTTVLFHPRTEVWYNNYMKIDDPYQICEEADGNYCSAAVTEGLTMTDHGYYFNVNMPAWGRDGCPQNISDYAQL</sequence>
<dbReference type="PANTHER" id="PTHR45908">
    <property type="entry name" value="PROTEIN CBG11750-RELATED"/>
    <property type="match status" value="1"/>
</dbReference>
<protein>
    <recommendedName>
        <fullName evidence="2">Fungal lipase-type domain-containing protein</fullName>
    </recommendedName>
</protein>
<reference evidence="4" key="1">
    <citation type="submission" date="2017-10" db="EMBL/GenBank/DDBJ databases">
        <title>Rapid genome shrinkage in a self-fertile nematode reveals novel sperm competition proteins.</title>
        <authorList>
            <person name="Yin D."/>
            <person name="Schwarz E.M."/>
            <person name="Thomas C.G."/>
            <person name="Felde R.L."/>
            <person name="Korf I.F."/>
            <person name="Cutter A.D."/>
            <person name="Schartner C.M."/>
            <person name="Ralston E.J."/>
            <person name="Meyer B.J."/>
            <person name="Haag E.S."/>
        </authorList>
    </citation>
    <scope>NUCLEOTIDE SEQUENCE [LARGE SCALE GENOMIC DNA]</scope>
    <source>
        <strain evidence="4">JU1422</strain>
    </source>
</reference>